<comment type="similarity">
    <text evidence="2">Belongs to the zinc-containing alcohol dehydrogenase family. Quinone oxidoreductase subfamily.</text>
</comment>
<dbReference type="InterPro" id="IPR051603">
    <property type="entry name" value="Zinc-ADH_QOR/CCCR"/>
</dbReference>
<dbReference type="InterPro" id="IPR020843">
    <property type="entry name" value="ER"/>
</dbReference>
<keyword evidence="10" id="KW-1185">Reference proteome</keyword>
<dbReference type="SUPFAM" id="SSF50129">
    <property type="entry name" value="GroES-like"/>
    <property type="match status" value="1"/>
</dbReference>
<dbReference type="GO" id="GO:0005829">
    <property type="term" value="C:cytosol"/>
    <property type="evidence" value="ECO:0007669"/>
    <property type="project" value="TreeGrafter"/>
</dbReference>
<dbReference type="FunFam" id="3.40.50.720:FF:000244">
    <property type="entry name" value="quinone oxidoreductase"/>
    <property type="match status" value="1"/>
</dbReference>
<evidence type="ECO:0000256" key="6">
    <source>
        <dbReference type="ARBA" id="ARBA00022884"/>
    </source>
</evidence>
<protein>
    <submittedName>
        <fullName evidence="9">Quinone oxidoreductase</fullName>
    </submittedName>
</protein>
<dbReference type="AlphaFoldDB" id="A0A9Q1C6N9"/>
<dbReference type="Proteomes" id="UP001152320">
    <property type="component" value="Chromosome 7"/>
</dbReference>
<dbReference type="FunFam" id="3.90.180.10:FF:000016">
    <property type="entry name" value="Quinone oxidoreductase"/>
    <property type="match status" value="1"/>
</dbReference>
<evidence type="ECO:0000256" key="7">
    <source>
        <dbReference type="ARBA" id="ARBA00022990"/>
    </source>
</evidence>
<evidence type="ECO:0000256" key="3">
    <source>
        <dbReference type="ARBA" id="ARBA00011881"/>
    </source>
</evidence>
<evidence type="ECO:0000256" key="2">
    <source>
        <dbReference type="ARBA" id="ARBA00010371"/>
    </source>
</evidence>
<evidence type="ECO:0000256" key="4">
    <source>
        <dbReference type="ARBA" id="ARBA00022490"/>
    </source>
</evidence>
<comment type="caution">
    <text evidence="9">The sequence shown here is derived from an EMBL/GenBank/DDBJ whole genome shotgun (WGS) entry which is preliminary data.</text>
</comment>
<dbReference type="PANTHER" id="PTHR44154:SF1">
    <property type="entry name" value="QUINONE OXIDOREDUCTASE"/>
    <property type="match status" value="1"/>
</dbReference>
<dbReference type="GO" id="GO:0003960">
    <property type="term" value="F:quinone reductase (NADPH) activity"/>
    <property type="evidence" value="ECO:0007669"/>
    <property type="project" value="TreeGrafter"/>
</dbReference>
<sequence>MISSKGLSKGLNIMKAIRVAAFGGADVLQYKIDAPLPQPAEDEVLVNIKAVGVNPVETYIRAGAYKRLPTLPFTPGSDGAGVVEKVGSKVNRFKPGDRVFVCRTVSGSYAEFATVKESNAHPLAAALDYKQGAALGVPYFTAYRALCIKANIKAGQKVLIHGASGGAGTACIQIAKSHGLTVFGTAGSQQGMDLIKKLGCDHVFNHREQGYEEKILEVTNDCGVDCIVEMLANVNMQRDLDLLAVNGSLVIVGSRGDIEISPRSIMAKESKVYGVMLWNSTEDELQRTSSAIVKGTESGELVPVIGKEYPLDQASQAHRDIINTKSAVGRLVLLP</sequence>
<dbReference type="EMBL" id="JAIZAY010000007">
    <property type="protein sequence ID" value="KAJ8039400.1"/>
    <property type="molecule type" value="Genomic_DNA"/>
</dbReference>
<proteinExistence type="inferred from homology"/>
<dbReference type="InterPro" id="IPR013149">
    <property type="entry name" value="ADH-like_C"/>
</dbReference>
<evidence type="ECO:0000313" key="9">
    <source>
        <dbReference type="EMBL" id="KAJ8039400.1"/>
    </source>
</evidence>
<dbReference type="Pfam" id="PF08240">
    <property type="entry name" value="ADH_N"/>
    <property type="match status" value="1"/>
</dbReference>
<dbReference type="PANTHER" id="PTHR44154">
    <property type="entry name" value="QUINONE OXIDOREDUCTASE"/>
    <property type="match status" value="1"/>
</dbReference>
<feature type="domain" description="Enoyl reductase (ER)" evidence="8">
    <location>
        <begin position="23"/>
        <end position="333"/>
    </location>
</feature>
<dbReference type="SUPFAM" id="SSF51735">
    <property type="entry name" value="NAD(P)-binding Rossmann-fold domains"/>
    <property type="match status" value="1"/>
</dbReference>
<dbReference type="Pfam" id="PF00107">
    <property type="entry name" value="ADH_zinc_N"/>
    <property type="match status" value="1"/>
</dbReference>
<keyword evidence="4" id="KW-0963">Cytoplasm</keyword>
<organism evidence="9 10">
    <name type="scientific">Holothuria leucospilota</name>
    <name type="common">Black long sea cucumber</name>
    <name type="synonym">Mertensiothuria leucospilota</name>
    <dbReference type="NCBI Taxonomy" id="206669"/>
    <lineage>
        <taxon>Eukaryota</taxon>
        <taxon>Metazoa</taxon>
        <taxon>Echinodermata</taxon>
        <taxon>Eleutherozoa</taxon>
        <taxon>Echinozoa</taxon>
        <taxon>Holothuroidea</taxon>
        <taxon>Aspidochirotacea</taxon>
        <taxon>Aspidochirotida</taxon>
        <taxon>Holothuriidae</taxon>
        <taxon>Holothuria</taxon>
    </lineage>
</organism>
<comment type="subcellular location">
    <subcellularLocation>
        <location evidence="1">Cytoplasm</location>
    </subcellularLocation>
</comment>
<keyword evidence="5" id="KW-0521">NADP</keyword>
<evidence type="ECO:0000313" key="10">
    <source>
        <dbReference type="Proteomes" id="UP001152320"/>
    </source>
</evidence>
<dbReference type="InterPro" id="IPR036291">
    <property type="entry name" value="NAD(P)-bd_dom_sf"/>
</dbReference>
<evidence type="ECO:0000256" key="5">
    <source>
        <dbReference type="ARBA" id="ARBA00022857"/>
    </source>
</evidence>
<dbReference type="GO" id="GO:0008270">
    <property type="term" value="F:zinc ion binding"/>
    <property type="evidence" value="ECO:0007669"/>
    <property type="project" value="InterPro"/>
</dbReference>
<dbReference type="OrthoDB" id="3941538at2759"/>
<name>A0A9Q1C6N9_HOLLE</name>
<dbReference type="Gene3D" id="3.40.50.720">
    <property type="entry name" value="NAD(P)-binding Rossmann-like Domain"/>
    <property type="match status" value="1"/>
</dbReference>
<comment type="subunit">
    <text evidence="3">Homotetramer.</text>
</comment>
<dbReference type="GO" id="GO:0070402">
    <property type="term" value="F:NADPH binding"/>
    <property type="evidence" value="ECO:0007669"/>
    <property type="project" value="TreeGrafter"/>
</dbReference>
<reference evidence="9" key="1">
    <citation type="submission" date="2021-10" db="EMBL/GenBank/DDBJ databases">
        <title>Tropical sea cucumber genome reveals ecological adaptation and Cuvierian tubules defense mechanism.</title>
        <authorList>
            <person name="Chen T."/>
        </authorList>
    </citation>
    <scope>NUCLEOTIDE SEQUENCE</scope>
    <source>
        <strain evidence="9">Nanhai2018</strain>
        <tissue evidence="9">Muscle</tissue>
    </source>
</reference>
<dbReference type="SMART" id="SM00829">
    <property type="entry name" value="PKS_ER"/>
    <property type="match status" value="1"/>
</dbReference>
<dbReference type="PROSITE" id="PS01162">
    <property type="entry name" value="QOR_ZETA_CRYSTAL"/>
    <property type="match status" value="1"/>
</dbReference>
<dbReference type="InterPro" id="IPR011032">
    <property type="entry name" value="GroES-like_sf"/>
</dbReference>
<dbReference type="GO" id="GO:0003730">
    <property type="term" value="F:mRNA 3'-UTR binding"/>
    <property type="evidence" value="ECO:0007669"/>
    <property type="project" value="TreeGrafter"/>
</dbReference>
<gene>
    <name evidence="9" type="ORF">HOLleu_17107</name>
</gene>
<keyword evidence="6" id="KW-0694">RNA-binding</keyword>
<evidence type="ECO:0000256" key="1">
    <source>
        <dbReference type="ARBA" id="ARBA00004496"/>
    </source>
</evidence>
<keyword evidence="7" id="KW-0007">Acetylation</keyword>
<evidence type="ECO:0000259" key="8">
    <source>
        <dbReference type="SMART" id="SM00829"/>
    </source>
</evidence>
<dbReference type="InterPro" id="IPR002364">
    <property type="entry name" value="Quin_OxRdtase/zeta-crystal_CS"/>
</dbReference>
<dbReference type="Gene3D" id="3.90.180.10">
    <property type="entry name" value="Medium-chain alcohol dehydrogenases, catalytic domain"/>
    <property type="match status" value="1"/>
</dbReference>
<dbReference type="CDD" id="cd08253">
    <property type="entry name" value="zeta_crystallin"/>
    <property type="match status" value="1"/>
</dbReference>
<dbReference type="InterPro" id="IPR013154">
    <property type="entry name" value="ADH-like_N"/>
</dbReference>
<accession>A0A9Q1C6N9</accession>